<feature type="transmembrane region" description="Helical" evidence="5">
    <location>
        <begin position="12"/>
        <end position="31"/>
    </location>
</feature>
<evidence type="ECO:0000313" key="8">
    <source>
        <dbReference type="Proteomes" id="UP001597052"/>
    </source>
</evidence>
<dbReference type="AlphaFoldDB" id="A0ABD6DC53"/>
<feature type="transmembrane region" description="Helical" evidence="5">
    <location>
        <begin position="267"/>
        <end position="287"/>
    </location>
</feature>
<dbReference type="PANTHER" id="PTHR42770:SF11">
    <property type="entry name" value="INNER MEMBRANE TRANSPORT PROTEIN YBAT"/>
    <property type="match status" value="1"/>
</dbReference>
<feature type="transmembrane region" description="Helical" evidence="5">
    <location>
        <begin position="389"/>
        <end position="409"/>
    </location>
</feature>
<feature type="transmembrane region" description="Helical" evidence="5">
    <location>
        <begin position="357"/>
        <end position="377"/>
    </location>
</feature>
<feature type="domain" description="Amino acid permease/ SLC12A" evidence="6">
    <location>
        <begin position="11"/>
        <end position="377"/>
    </location>
</feature>
<dbReference type="Proteomes" id="UP001597052">
    <property type="component" value="Unassembled WGS sequence"/>
</dbReference>
<dbReference type="InterPro" id="IPR004841">
    <property type="entry name" value="AA-permease/SLC12A_dom"/>
</dbReference>
<feature type="transmembrane region" description="Helical" evidence="5">
    <location>
        <begin position="333"/>
        <end position="351"/>
    </location>
</feature>
<keyword evidence="3 5" id="KW-1133">Transmembrane helix</keyword>
<protein>
    <submittedName>
        <fullName evidence="7">APC family permease</fullName>
    </submittedName>
</protein>
<evidence type="ECO:0000256" key="4">
    <source>
        <dbReference type="ARBA" id="ARBA00023136"/>
    </source>
</evidence>
<evidence type="ECO:0000256" key="1">
    <source>
        <dbReference type="ARBA" id="ARBA00004141"/>
    </source>
</evidence>
<feature type="transmembrane region" description="Helical" evidence="5">
    <location>
        <begin position="415"/>
        <end position="434"/>
    </location>
</feature>
<feature type="transmembrane region" description="Helical" evidence="5">
    <location>
        <begin position="193"/>
        <end position="213"/>
    </location>
</feature>
<accession>A0ABD6DC53</accession>
<dbReference type="GO" id="GO:0016020">
    <property type="term" value="C:membrane"/>
    <property type="evidence" value="ECO:0007669"/>
    <property type="project" value="UniProtKB-SubCell"/>
</dbReference>
<evidence type="ECO:0000256" key="3">
    <source>
        <dbReference type="ARBA" id="ARBA00022989"/>
    </source>
</evidence>
<name>A0ABD6DC53_9EURY</name>
<dbReference type="PIRSF" id="PIRSF006060">
    <property type="entry name" value="AA_transporter"/>
    <property type="match status" value="1"/>
</dbReference>
<feature type="transmembrane region" description="Helical" evidence="5">
    <location>
        <begin position="133"/>
        <end position="153"/>
    </location>
</feature>
<dbReference type="RefSeq" id="WP_256397813.1">
    <property type="nucleotide sequence ID" value="NZ_JANHDJ010000013.1"/>
</dbReference>
<evidence type="ECO:0000256" key="5">
    <source>
        <dbReference type="SAM" id="Phobius"/>
    </source>
</evidence>
<dbReference type="EMBL" id="JBHUDM010000011">
    <property type="protein sequence ID" value="MFD1643884.1"/>
    <property type="molecule type" value="Genomic_DNA"/>
</dbReference>
<dbReference type="InterPro" id="IPR050367">
    <property type="entry name" value="APC_superfamily"/>
</dbReference>
<sequence>MTDGSLGVSEAVSMALGGMIGGGIYAVLGVVTTIAGGATWIAFVMAGIVAACASYSYIGLNRLVADADGTGGGGSVTFVQSFTGNSDLAGMVGWTLLVGYIGSMAMYAFAFGEFAVALPLLPASAAGVPLRPVISVGAVAGFVGLNLLGARATGSVETLLVGAKVLVLVAFGVGGVLYALVTPSISVDLGGSQIASFGPVMAAGVSFVAFQGWQLLFYDQESMADPLEEIPKAIYSSIPVAVAIYVVVAVATYALAPQALQANPHTALTEAASTVAGAVGFATAGGVVLSLSALFSTGSAINATLFSAGYFAKGMLSDDLLPDRVGDSSVSGVPSRTLLILGAITAVFSAYGSLEAITSFASLSFIVVFGAMSALAFTQRDAEPLTGLWPAIGTVGTSGFFVLLLYHLFRAERGTFYAVVLIAVAVVLVELLYFERAVIEEEIPYIAVGDRAD</sequence>
<keyword evidence="4 5" id="KW-0472">Membrane</keyword>
<dbReference type="Pfam" id="PF00324">
    <property type="entry name" value="AA_permease"/>
    <property type="match status" value="1"/>
</dbReference>
<feature type="transmembrane region" description="Helical" evidence="5">
    <location>
        <begin position="97"/>
        <end position="121"/>
    </location>
</feature>
<feature type="transmembrane region" description="Helical" evidence="5">
    <location>
        <begin position="38"/>
        <end position="58"/>
    </location>
</feature>
<evidence type="ECO:0000259" key="6">
    <source>
        <dbReference type="Pfam" id="PF00324"/>
    </source>
</evidence>
<keyword evidence="2 5" id="KW-0812">Transmembrane</keyword>
<comment type="caution">
    <text evidence="7">The sequence shown here is derived from an EMBL/GenBank/DDBJ whole genome shotgun (WGS) entry which is preliminary data.</text>
</comment>
<dbReference type="PANTHER" id="PTHR42770">
    <property type="entry name" value="AMINO ACID TRANSPORTER-RELATED"/>
    <property type="match status" value="1"/>
</dbReference>
<keyword evidence="8" id="KW-1185">Reference proteome</keyword>
<evidence type="ECO:0000256" key="2">
    <source>
        <dbReference type="ARBA" id="ARBA00022692"/>
    </source>
</evidence>
<dbReference type="Gene3D" id="1.20.1740.10">
    <property type="entry name" value="Amino acid/polyamine transporter I"/>
    <property type="match status" value="1"/>
</dbReference>
<comment type="subcellular location">
    <subcellularLocation>
        <location evidence="1">Membrane</location>
        <topology evidence="1">Multi-pass membrane protein</topology>
    </subcellularLocation>
</comment>
<organism evidence="7 8">
    <name type="scientific">Halohasta litorea</name>
    <dbReference type="NCBI Taxonomy" id="869891"/>
    <lineage>
        <taxon>Archaea</taxon>
        <taxon>Methanobacteriati</taxon>
        <taxon>Methanobacteriota</taxon>
        <taxon>Stenosarchaea group</taxon>
        <taxon>Halobacteria</taxon>
        <taxon>Halobacteriales</taxon>
        <taxon>Haloferacaceae</taxon>
        <taxon>Halohasta</taxon>
    </lineage>
</organism>
<evidence type="ECO:0000313" key="7">
    <source>
        <dbReference type="EMBL" id="MFD1643884.1"/>
    </source>
</evidence>
<reference evidence="7 8" key="1">
    <citation type="journal article" date="2019" name="Int. J. Syst. Evol. Microbiol.">
        <title>The Global Catalogue of Microorganisms (GCM) 10K type strain sequencing project: providing services to taxonomists for standard genome sequencing and annotation.</title>
        <authorList>
            <consortium name="The Broad Institute Genomics Platform"/>
            <consortium name="The Broad Institute Genome Sequencing Center for Infectious Disease"/>
            <person name="Wu L."/>
            <person name="Ma J."/>
        </authorList>
    </citation>
    <scope>NUCLEOTIDE SEQUENCE [LARGE SCALE GENOMIC DNA]</scope>
    <source>
        <strain evidence="7 8">CGMCC 1.10593</strain>
    </source>
</reference>
<gene>
    <name evidence="7" type="ORF">ACFSBW_18705</name>
</gene>
<feature type="transmembrane region" description="Helical" evidence="5">
    <location>
        <begin position="233"/>
        <end position="255"/>
    </location>
</feature>
<feature type="transmembrane region" description="Helical" evidence="5">
    <location>
        <begin position="293"/>
        <end position="312"/>
    </location>
</feature>
<proteinExistence type="predicted"/>
<feature type="transmembrane region" description="Helical" evidence="5">
    <location>
        <begin position="159"/>
        <end position="181"/>
    </location>
</feature>